<evidence type="ECO:0000313" key="3">
    <source>
        <dbReference type="Proteomes" id="UP001549363"/>
    </source>
</evidence>
<dbReference type="PANTHER" id="PTHR31143">
    <property type="match status" value="1"/>
</dbReference>
<organism evidence="2 3">
    <name type="scientific">Lysinibacillus parviboronicapiens</name>
    <dbReference type="NCBI Taxonomy" id="436516"/>
    <lineage>
        <taxon>Bacteria</taxon>
        <taxon>Bacillati</taxon>
        <taxon>Bacillota</taxon>
        <taxon>Bacilli</taxon>
        <taxon>Bacillales</taxon>
        <taxon>Bacillaceae</taxon>
        <taxon>Lysinibacillus</taxon>
    </lineage>
</organism>
<name>A0ABV2PNZ9_9BACI</name>
<dbReference type="InterPro" id="IPR000182">
    <property type="entry name" value="GNAT_dom"/>
</dbReference>
<dbReference type="InterPro" id="IPR016181">
    <property type="entry name" value="Acyl_CoA_acyltransferase"/>
</dbReference>
<dbReference type="RefSeq" id="WP_354472628.1">
    <property type="nucleotide sequence ID" value="NZ_JBEPSB010000023.1"/>
</dbReference>
<dbReference type="InterPro" id="IPR027365">
    <property type="entry name" value="GNAT_acetyltra_YdfB-like"/>
</dbReference>
<accession>A0ABV2PNZ9</accession>
<evidence type="ECO:0000313" key="2">
    <source>
        <dbReference type="EMBL" id="MET4562672.1"/>
    </source>
</evidence>
<dbReference type="Gene3D" id="3.40.630.30">
    <property type="match status" value="1"/>
</dbReference>
<evidence type="ECO:0000259" key="1">
    <source>
        <dbReference type="PROSITE" id="PS51186"/>
    </source>
</evidence>
<dbReference type="EMBL" id="JBEPSB010000023">
    <property type="protein sequence ID" value="MET4562672.1"/>
    <property type="molecule type" value="Genomic_DNA"/>
</dbReference>
<dbReference type="PANTHER" id="PTHR31143:SF2">
    <property type="entry name" value="FR47-LIKE DOMAIN-CONTAINING PROTEIN-RELATED"/>
    <property type="match status" value="1"/>
</dbReference>
<dbReference type="PROSITE" id="PS51186">
    <property type="entry name" value="GNAT"/>
    <property type="match status" value="1"/>
</dbReference>
<protein>
    <submittedName>
        <fullName evidence="2">RimJ/RimL family protein N-acetyltransferase</fullName>
    </submittedName>
</protein>
<dbReference type="Pfam" id="PF12746">
    <property type="entry name" value="GNAT_acetyltran"/>
    <property type="match status" value="1"/>
</dbReference>
<comment type="caution">
    <text evidence="2">The sequence shown here is derived from an EMBL/GenBank/DDBJ whole genome shotgun (WGS) entry which is preliminary data.</text>
</comment>
<reference evidence="2 3" key="1">
    <citation type="submission" date="2024-06" db="EMBL/GenBank/DDBJ databases">
        <title>Sorghum-associated microbial communities from plants grown in Nebraska, USA.</title>
        <authorList>
            <person name="Schachtman D."/>
        </authorList>
    </citation>
    <scope>NUCLEOTIDE SEQUENCE [LARGE SCALE GENOMIC DNA]</scope>
    <source>
        <strain evidence="2 3">736</strain>
    </source>
</reference>
<dbReference type="Proteomes" id="UP001549363">
    <property type="component" value="Unassembled WGS sequence"/>
</dbReference>
<dbReference type="SUPFAM" id="SSF55729">
    <property type="entry name" value="Acyl-CoA N-acyltransferases (Nat)"/>
    <property type="match status" value="1"/>
</dbReference>
<sequence>MLILSENDVEKAITILENNVKTVPTFTYSVLNNYISGIVYADSKNPETILIGTQSGIYFVAGKEDNQKFNNFLLELYRQRKSEELRFTLFSTNEHWDCVIHELFKENLKKVNRYSFEYDKKVLHENNRFANEYAIRKISEDLITNGSAFNEDYYNEYWGSVANFTAKGFGYCMLHEDQVISECTSIFASRQFAEIDIETHENYRGQGLASIVAKAFINDCLENEIMPRWDCDSQNESSMKLAEKLGFGKPSKYSIFTKNN</sequence>
<feature type="domain" description="N-acetyltransferase" evidence="1">
    <location>
        <begin position="133"/>
        <end position="260"/>
    </location>
</feature>
<gene>
    <name evidence="2" type="ORF">ABIA69_003863</name>
</gene>
<keyword evidence="3" id="KW-1185">Reference proteome</keyword>
<proteinExistence type="predicted"/>